<name>A0A2T4Z0G3_9BACL</name>
<comment type="function">
    <text evidence="6">Catalyzes the irreversible cleavage of the glycosidic bond in both 5'-methylthioadenosine (MTA) and S-adenosylhomocysteine (SAH/AdoHcy) to adenine and the corresponding thioribose, 5'-methylthioribose and S-ribosylhomocysteine, respectively. Also cleaves 5'-deoxyadenosine, a toxic by-product of radical S-adenosylmethionine (SAM) enzymes, into 5-deoxyribose and adenine.</text>
</comment>
<comment type="catalytic activity">
    <reaction evidence="5">
        <text>5'-deoxyadenosine + H2O = 5-deoxy-D-ribose + adenine</text>
        <dbReference type="Rhea" id="RHEA:29859"/>
        <dbReference type="ChEBI" id="CHEBI:15377"/>
        <dbReference type="ChEBI" id="CHEBI:16708"/>
        <dbReference type="ChEBI" id="CHEBI:17319"/>
        <dbReference type="ChEBI" id="CHEBI:149540"/>
        <dbReference type="EC" id="3.2.2.9"/>
    </reaction>
    <physiologicalReaction direction="left-to-right" evidence="5">
        <dbReference type="Rhea" id="RHEA:29860"/>
    </physiologicalReaction>
</comment>
<dbReference type="HAMAP" id="MF_01684">
    <property type="entry name" value="Salvage_MtnN"/>
    <property type="match status" value="1"/>
</dbReference>
<dbReference type="GO" id="GO:0009164">
    <property type="term" value="P:nucleoside catabolic process"/>
    <property type="evidence" value="ECO:0007669"/>
    <property type="project" value="InterPro"/>
</dbReference>
<comment type="catalytic activity">
    <reaction evidence="6">
        <text>S-methyl-5'-thioadenosine + H2O = 5-(methylsulfanyl)-D-ribose + adenine</text>
        <dbReference type="Rhea" id="RHEA:13617"/>
        <dbReference type="ChEBI" id="CHEBI:15377"/>
        <dbReference type="ChEBI" id="CHEBI:16708"/>
        <dbReference type="ChEBI" id="CHEBI:17509"/>
        <dbReference type="ChEBI" id="CHEBI:78440"/>
        <dbReference type="EC" id="3.2.2.9"/>
    </reaction>
</comment>
<keyword evidence="4 6" id="KW-0486">Methionine biosynthesis</keyword>
<evidence type="ECO:0000313" key="8">
    <source>
        <dbReference type="EMBL" id="PTM53231.1"/>
    </source>
</evidence>
<dbReference type="InterPro" id="IPR000845">
    <property type="entry name" value="Nucleoside_phosphorylase_d"/>
</dbReference>
<feature type="binding site" evidence="6">
    <location>
        <begin position="174"/>
        <end position="175"/>
    </location>
    <ligand>
        <name>substrate</name>
    </ligand>
</feature>
<dbReference type="InterPro" id="IPR010049">
    <property type="entry name" value="MTA_SAH_Nsdase"/>
</dbReference>
<dbReference type="NCBIfam" id="NF004079">
    <property type="entry name" value="PRK05584.1"/>
    <property type="match status" value="1"/>
</dbReference>
<dbReference type="PANTHER" id="PTHR46832">
    <property type="entry name" value="5'-METHYLTHIOADENOSINE/S-ADENOSYLHOMOCYSTEINE NUCLEOSIDASE"/>
    <property type="match status" value="1"/>
</dbReference>
<dbReference type="EC" id="3.2.2.9" evidence="6"/>
<dbReference type="EMBL" id="PZZP01000004">
    <property type="protein sequence ID" value="PTM53231.1"/>
    <property type="molecule type" value="Genomic_DNA"/>
</dbReference>
<gene>
    <name evidence="6" type="primary">mtnN</name>
    <name evidence="8" type="ORF">C8J48_3542</name>
</gene>
<feature type="active site" description="Proton donor" evidence="6">
    <location>
        <position position="198"/>
    </location>
</feature>
<comment type="pathway">
    <text evidence="1 6">Amino-acid biosynthesis; L-methionine biosynthesis via salvage pathway; S-methyl-5-thio-alpha-D-ribose 1-phosphate from S-methyl-5'-thioadenosine (hydrolase route): step 1/2.</text>
</comment>
<dbReference type="SUPFAM" id="SSF53167">
    <property type="entry name" value="Purine and uridine phosphorylases"/>
    <property type="match status" value="1"/>
</dbReference>
<comment type="caution">
    <text evidence="8">The sequence shown here is derived from an EMBL/GenBank/DDBJ whole genome shotgun (WGS) entry which is preliminary data.</text>
</comment>
<organism evidence="8 9">
    <name type="scientific">Desmospora activa DSM 45169</name>
    <dbReference type="NCBI Taxonomy" id="1121389"/>
    <lineage>
        <taxon>Bacteria</taxon>
        <taxon>Bacillati</taxon>
        <taxon>Bacillota</taxon>
        <taxon>Bacilli</taxon>
        <taxon>Bacillales</taxon>
        <taxon>Thermoactinomycetaceae</taxon>
        <taxon>Desmospora</taxon>
    </lineage>
</organism>
<dbReference type="Pfam" id="PF01048">
    <property type="entry name" value="PNP_UDP_1"/>
    <property type="match status" value="1"/>
</dbReference>
<dbReference type="UniPathway" id="UPA00904">
    <property type="reaction ID" value="UER00871"/>
</dbReference>
<feature type="binding site" evidence="6">
    <location>
        <position position="78"/>
    </location>
    <ligand>
        <name>substrate</name>
    </ligand>
</feature>
<evidence type="ECO:0000256" key="5">
    <source>
        <dbReference type="ARBA" id="ARBA00050313"/>
    </source>
</evidence>
<dbReference type="FunFam" id="3.40.50.1580:FF:000001">
    <property type="entry name" value="MTA/SAH nucleosidase family protein"/>
    <property type="match status" value="1"/>
</dbReference>
<comment type="similarity">
    <text evidence="6">Belongs to the PNP/UDP phosphorylase family. MtnN subfamily.</text>
</comment>
<keyword evidence="2 6" id="KW-0028">Amino-acid biosynthesis</keyword>
<proteinExistence type="inferred from homology"/>
<protein>
    <recommendedName>
        <fullName evidence="6">5'-methylthioadenosine/S-adenosylhomocysteine nucleosidase</fullName>
        <shortName evidence="6">MTA/SAH nucleosidase</shortName>
        <shortName evidence="6">MTAN</shortName>
        <ecNumber evidence="6">3.2.2.9</ecNumber>
    </recommendedName>
    <alternativeName>
        <fullName evidence="6">5'-deoxyadenosine nucleosidase</fullName>
        <shortName evidence="6">DOA nucleosidase</shortName>
        <shortName evidence="6">dAdo nucleosidase</shortName>
    </alternativeName>
    <alternativeName>
        <fullName evidence="6">5'-methylthioadenosine nucleosidase</fullName>
        <shortName evidence="6">MTA nucleosidase</shortName>
    </alternativeName>
    <alternativeName>
        <fullName evidence="6">S-adenosylhomocysteine nucleosidase</fullName>
        <shortName evidence="6">AdoHcy nucleosidase</shortName>
        <shortName evidence="6">SAH nucleosidase</shortName>
        <shortName evidence="6">SRH nucleosidase</shortName>
    </alternativeName>
</protein>
<dbReference type="GO" id="GO:0008930">
    <property type="term" value="F:methylthioadenosine nucleosidase activity"/>
    <property type="evidence" value="ECO:0007669"/>
    <property type="project" value="UniProtKB-UniRule"/>
</dbReference>
<dbReference type="GO" id="GO:0008782">
    <property type="term" value="F:adenosylhomocysteine nucleosidase activity"/>
    <property type="evidence" value="ECO:0007669"/>
    <property type="project" value="UniProtKB-UniRule"/>
</dbReference>
<dbReference type="RefSeq" id="WP_107728522.1">
    <property type="nucleotide sequence ID" value="NZ_PZZP01000004.1"/>
</dbReference>
<evidence type="ECO:0000256" key="6">
    <source>
        <dbReference type="HAMAP-Rule" id="MF_01684"/>
    </source>
</evidence>
<dbReference type="GO" id="GO:0019509">
    <property type="term" value="P:L-methionine salvage from methylthioadenosine"/>
    <property type="evidence" value="ECO:0007669"/>
    <property type="project" value="UniProtKB-UniRule"/>
</dbReference>
<evidence type="ECO:0000256" key="3">
    <source>
        <dbReference type="ARBA" id="ARBA00022801"/>
    </source>
</evidence>
<evidence type="ECO:0000256" key="1">
    <source>
        <dbReference type="ARBA" id="ARBA00004945"/>
    </source>
</evidence>
<evidence type="ECO:0000256" key="2">
    <source>
        <dbReference type="ARBA" id="ARBA00022605"/>
    </source>
</evidence>
<comment type="catalytic activity">
    <reaction evidence="6">
        <text>S-adenosyl-L-homocysteine + H2O = S-(5-deoxy-D-ribos-5-yl)-L-homocysteine + adenine</text>
        <dbReference type="Rhea" id="RHEA:17805"/>
        <dbReference type="ChEBI" id="CHEBI:15377"/>
        <dbReference type="ChEBI" id="CHEBI:16708"/>
        <dbReference type="ChEBI" id="CHEBI:57856"/>
        <dbReference type="ChEBI" id="CHEBI:58195"/>
        <dbReference type="EC" id="3.2.2.9"/>
    </reaction>
</comment>
<feature type="domain" description="Nucleoside phosphorylase" evidence="7">
    <location>
        <begin position="2"/>
        <end position="227"/>
    </location>
</feature>
<feature type="active site" description="Proton acceptor" evidence="6">
    <location>
        <position position="12"/>
    </location>
</feature>
<dbReference type="Proteomes" id="UP000241639">
    <property type="component" value="Unassembled WGS sequence"/>
</dbReference>
<sequence>MKIGIIGAMTEEVSLLRERMNRADIETIAGSTCHTGTIDGIDVVILQSGIGKVNAAIGTTLMIQNQQPDYIINSGCAGGFHPDLAVGDIVISTEIRHHDVDATIFGYEYGQVPQMPAFYQADPVLVTMAAKAAQTHLDLRVHQGLIASGDSFMSDDNRVALIKSKYPHLYAAEMEAAAIAQVCHQFRIPFVVIRSISDIAGQDAKLSYEQFMELAAERSAQIALSMLAQLGQHSRGVKVHA</sequence>
<dbReference type="PANTHER" id="PTHR46832:SF1">
    <property type="entry name" value="5'-METHYLTHIOADENOSINE_S-ADENOSYLHOMOCYSTEINE NUCLEOSIDASE"/>
    <property type="match status" value="1"/>
</dbReference>
<dbReference type="Gene3D" id="3.40.50.1580">
    <property type="entry name" value="Nucleoside phosphorylase domain"/>
    <property type="match status" value="1"/>
</dbReference>
<keyword evidence="9" id="KW-1185">Reference proteome</keyword>
<dbReference type="NCBIfam" id="TIGR01704">
    <property type="entry name" value="MTA_SAH-Nsdase"/>
    <property type="match status" value="1"/>
</dbReference>
<keyword evidence="3 6" id="KW-0378">Hydrolase</keyword>
<dbReference type="GO" id="GO:0019284">
    <property type="term" value="P:L-methionine salvage from S-adenosylmethionine"/>
    <property type="evidence" value="ECO:0007669"/>
    <property type="project" value="TreeGrafter"/>
</dbReference>
<dbReference type="InterPro" id="IPR035994">
    <property type="entry name" value="Nucleoside_phosphorylase_sf"/>
</dbReference>
<dbReference type="GO" id="GO:0005829">
    <property type="term" value="C:cytosol"/>
    <property type="evidence" value="ECO:0007669"/>
    <property type="project" value="TreeGrafter"/>
</dbReference>
<dbReference type="CDD" id="cd09008">
    <property type="entry name" value="MTAN"/>
    <property type="match status" value="1"/>
</dbReference>
<evidence type="ECO:0000259" key="7">
    <source>
        <dbReference type="Pfam" id="PF01048"/>
    </source>
</evidence>
<dbReference type="AlphaFoldDB" id="A0A2T4Z0G3"/>
<evidence type="ECO:0000256" key="4">
    <source>
        <dbReference type="ARBA" id="ARBA00023167"/>
    </source>
</evidence>
<evidence type="ECO:0000313" key="9">
    <source>
        <dbReference type="Proteomes" id="UP000241639"/>
    </source>
</evidence>
<dbReference type="OrthoDB" id="9792278at2"/>
<accession>A0A2T4Z0G3</accession>
<reference evidence="8 9" key="1">
    <citation type="submission" date="2018-04" db="EMBL/GenBank/DDBJ databases">
        <title>Genomic Encyclopedia of Archaeal and Bacterial Type Strains, Phase II (KMG-II): from individual species to whole genera.</title>
        <authorList>
            <person name="Goeker M."/>
        </authorList>
    </citation>
    <scope>NUCLEOTIDE SEQUENCE [LARGE SCALE GENOMIC DNA]</scope>
    <source>
        <strain evidence="8 9">DSM 45169</strain>
    </source>
</reference>
<feature type="binding site" evidence="6">
    <location>
        <position position="153"/>
    </location>
    <ligand>
        <name>substrate</name>
    </ligand>
</feature>